<evidence type="ECO:0000313" key="2">
    <source>
        <dbReference type="Proteomes" id="UP001234354"/>
    </source>
</evidence>
<reference evidence="1" key="1">
    <citation type="submission" date="2023-07" db="EMBL/GenBank/DDBJ databases">
        <title>Functional and genomic diversity of the sorghum phyllosphere microbiome.</title>
        <authorList>
            <person name="Shade A."/>
        </authorList>
    </citation>
    <scope>NUCLEOTIDE SEQUENCE</scope>
    <source>
        <strain evidence="1">SORGH_AS_0908</strain>
    </source>
</reference>
<evidence type="ECO:0000313" key="1">
    <source>
        <dbReference type="EMBL" id="MDQ1119024.1"/>
    </source>
</evidence>
<accession>A0AAW8G9B1</accession>
<organism evidence="1 2">
    <name type="scientific">Pseudoxanthomonas winnipegensis</name>
    <dbReference type="NCBI Taxonomy" id="2480810"/>
    <lineage>
        <taxon>Bacteria</taxon>
        <taxon>Pseudomonadati</taxon>
        <taxon>Pseudomonadota</taxon>
        <taxon>Gammaproteobacteria</taxon>
        <taxon>Lysobacterales</taxon>
        <taxon>Lysobacteraceae</taxon>
        <taxon>Pseudoxanthomonas</taxon>
    </lineage>
</organism>
<dbReference type="Proteomes" id="UP001234354">
    <property type="component" value="Unassembled WGS sequence"/>
</dbReference>
<dbReference type="EMBL" id="JAUTBB010000001">
    <property type="protein sequence ID" value="MDQ1119024.1"/>
    <property type="molecule type" value="Genomic_DNA"/>
</dbReference>
<dbReference type="AlphaFoldDB" id="A0AAW8G9B1"/>
<proteinExistence type="predicted"/>
<gene>
    <name evidence="1" type="ORF">QE383_001332</name>
</gene>
<sequence length="92" mass="10245">MAAAYRQGSGDLLMTGKPRKTSFPEKIFTVKDGKNLNSERECLNPASIRTATFIVKFFCWLAIAADRCRDAFASKSTRYVSFSIAGDSPRRT</sequence>
<comment type="caution">
    <text evidence="1">The sequence shown here is derived from an EMBL/GenBank/DDBJ whole genome shotgun (WGS) entry which is preliminary data.</text>
</comment>
<dbReference type="RefSeq" id="WP_307184158.1">
    <property type="nucleotide sequence ID" value="NZ_JAUTBB010000001.1"/>
</dbReference>
<protein>
    <submittedName>
        <fullName evidence="1">Uncharacterized protein</fullName>
    </submittedName>
</protein>
<name>A0AAW8G9B1_9GAMM</name>